<organism evidence="2 3">
    <name type="scientific">Saprolegnia diclina (strain VS20)</name>
    <dbReference type="NCBI Taxonomy" id="1156394"/>
    <lineage>
        <taxon>Eukaryota</taxon>
        <taxon>Sar</taxon>
        <taxon>Stramenopiles</taxon>
        <taxon>Oomycota</taxon>
        <taxon>Saprolegniomycetes</taxon>
        <taxon>Saprolegniales</taxon>
        <taxon>Saprolegniaceae</taxon>
        <taxon>Saprolegnia</taxon>
    </lineage>
</organism>
<evidence type="ECO:0000313" key="2">
    <source>
        <dbReference type="EMBL" id="EQC32135.1"/>
    </source>
</evidence>
<dbReference type="VEuPathDB" id="FungiDB:SDRG_10331"/>
<keyword evidence="3" id="KW-1185">Reference proteome</keyword>
<evidence type="ECO:0000313" key="3">
    <source>
        <dbReference type="Proteomes" id="UP000030762"/>
    </source>
</evidence>
<name>T0QEW9_SAPDV</name>
<keyword evidence="1" id="KW-1133">Transmembrane helix</keyword>
<dbReference type="RefSeq" id="XP_008614537.1">
    <property type="nucleotide sequence ID" value="XM_008616315.1"/>
</dbReference>
<dbReference type="GeneID" id="19951058"/>
<dbReference type="EMBL" id="JH767165">
    <property type="protein sequence ID" value="EQC32135.1"/>
    <property type="molecule type" value="Genomic_DNA"/>
</dbReference>
<dbReference type="Proteomes" id="UP000030762">
    <property type="component" value="Unassembled WGS sequence"/>
</dbReference>
<accession>T0QEW9</accession>
<protein>
    <submittedName>
        <fullName evidence="2">Uncharacterized protein</fullName>
    </submittedName>
</protein>
<dbReference type="AlphaFoldDB" id="T0QEW9"/>
<feature type="transmembrane region" description="Helical" evidence="1">
    <location>
        <begin position="92"/>
        <end position="109"/>
    </location>
</feature>
<feature type="transmembrane region" description="Helical" evidence="1">
    <location>
        <begin position="115"/>
        <end position="141"/>
    </location>
</feature>
<feature type="transmembrane region" description="Helical" evidence="1">
    <location>
        <begin position="34"/>
        <end position="58"/>
    </location>
</feature>
<proteinExistence type="predicted"/>
<keyword evidence="1" id="KW-0812">Transmembrane</keyword>
<sequence length="159" mass="16807">MTSRVQDASLAAKDTEQHRLVRILQAQTITRTRVWTLCIASLGALLSLSAFAFAHQLYPHPSAAIFASTAVTIVLETSLTLATVYTPGTVDSRPIMVATVRVVMLVVWLRTSQAALVAALTSSAVALVVAGPLVFGIVCALTASQLAGFRKDLLSLTSL</sequence>
<feature type="transmembrane region" description="Helical" evidence="1">
    <location>
        <begin position="64"/>
        <end position="85"/>
    </location>
</feature>
<reference evidence="2 3" key="1">
    <citation type="submission" date="2012-04" db="EMBL/GenBank/DDBJ databases">
        <title>The Genome Sequence of Saprolegnia declina VS20.</title>
        <authorList>
            <consortium name="The Broad Institute Genome Sequencing Platform"/>
            <person name="Russ C."/>
            <person name="Nusbaum C."/>
            <person name="Tyler B."/>
            <person name="van West P."/>
            <person name="Dieguez-Uribeondo J."/>
            <person name="de Bruijn I."/>
            <person name="Tripathy S."/>
            <person name="Jiang R."/>
            <person name="Young S.K."/>
            <person name="Zeng Q."/>
            <person name="Gargeya S."/>
            <person name="Fitzgerald M."/>
            <person name="Haas B."/>
            <person name="Abouelleil A."/>
            <person name="Alvarado L."/>
            <person name="Arachchi H.M."/>
            <person name="Berlin A."/>
            <person name="Chapman S.B."/>
            <person name="Goldberg J."/>
            <person name="Griggs A."/>
            <person name="Gujja S."/>
            <person name="Hansen M."/>
            <person name="Howarth C."/>
            <person name="Imamovic A."/>
            <person name="Larimer J."/>
            <person name="McCowen C."/>
            <person name="Montmayeur A."/>
            <person name="Murphy C."/>
            <person name="Neiman D."/>
            <person name="Pearson M."/>
            <person name="Priest M."/>
            <person name="Roberts A."/>
            <person name="Saif S."/>
            <person name="Shea T."/>
            <person name="Sisk P."/>
            <person name="Sykes S."/>
            <person name="Wortman J."/>
            <person name="Nusbaum C."/>
            <person name="Birren B."/>
        </authorList>
    </citation>
    <scope>NUCLEOTIDE SEQUENCE [LARGE SCALE GENOMIC DNA]</scope>
    <source>
        <strain evidence="2 3">VS20</strain>
    </source>
</reference>
<keyword evidence="1" id="KW-0472">Membrane</keyword>
<gene>
    <name evidence="2" type="ORF">SDRG_10331</name>
</gene>
<evidence type="ECO:0000256" key="1">
    <source>
        <dbReference type="SAM" id="Phobius"/>
    </source>
</evidence>
<dbReference type="InParanoid" id="T0QEW9"/>